<dbReference type="HOGENOM" id="CLU_1115045_0_0_0"/>
<dbReference type="EMBL" id="CP000812">
    <property type="protein sequence ID" value="ABV33666.1"/>
    <property type="molecule type" value="Genomic_DNA"/>
</dbReference>
<evidence type="ECO:0000256" key="1">
    <source>
        <dbReference type="SAM" id="Phobius"/>
    </source>
</evidence>
<evidence type="ECO:0000313" key="4">
    <source>
        <dbReference type="Proteomes" id="UP000002016"/>
    </source>
</evidence>
<dbReference type="eggNOG" id="ENOG50338HY">
    <property type="taxonomic scope" value="Bacteria"/>
</dbReference>
<accession>A8F682</accession>
<protein>
    <recommendedName>
        <fullName evidence="2">PrcB C-terminal domain-containing protein</fullName>
    </recommendedName>
</protein>
<evidence type="ECO:0000313" key="3">
    <source>
        <dbReference type="EMBL" id="ABV33666.1"/>
    </source>
</evidence>
<reference evidence="3 4" key="1">
    <citation type="submission" date="2007-08" db="EMBL/GenBank/DDBJ databases">
        <title>Complete sequence of Thermotoga lettingae TMO.</title>
        <authorList>
            <consortium name="US DOE Joint Genome Institute"/>
            <person name="Copeland A."/>
            <person name="Lucas S."/>
            <person name="Lapidus A."/>
            <person name="Barry K."/>
            <person name="Glavina del Rio T."/>
            <person name="Dalin E."/>
            <person name="Tice H."/>
            <person name="Pitluck S."/>
            <person name="Foster B."/>
            <person name="Bruce D."/>
            <person name="Schmutz J."/>
            <person name="Larimer F."/>
            <person name="Land M."/>
            <person name="Hauser L."/>
            <person name="Kyrpides N."/>
            <person name="Mikhailova N."/>
            <person name="Nelson K."/>
            <person name="Gogarten J.P."/>
            <person name="Noll K."/>
            <person name="Richardson P."/>
        </authorList>
    </citation>
    <scope>NUCLEOTIDE SEQUENCE [LARGE SCALE GENOMIC DNA]</scope>
    <source>
        <strain evidence="4">ATCC BAA-301 / DSM 14385 / NBRC 107922 / TMO</strain>
    </source>
</reference>
<proteinExistence type="predicted"/>
<organism evidence="3 4">
    <name type="scientific">Pseudothermotoga lettingae (strain ATCC BAA-301 / DSM 14385 / NBRC 107922 / TMO)</name>
    <name type="common">Thermotoga lettingae</name>
    <dbReference type="NCBI Taxonomy" id="416591"/>
    <lineage>
        <taxon>Bacteria</taxon>
        <taxon>Thermotogati</taxon>
        <taxon>Thermotogota</taxon>
        <taxon>Thermotogae</taxon>
        <taxon>Thermotogales</taxon>
        <taxon>Thermotogaceae</taxon>
        <taxon>Pseudothermotoga</taxon>
    </lineage>
</organism>
<reference evidence="3 4" key="2">
    <citation type="journal article" date="2009" name="Proc. Natl. Acad. Sci. U.S.A.">
        <title>On the chimeric nature, thermophilic origin, and phylogenetic placement of the Thermotogales.</title>
        <authorList>
            <person name="Zhaxybayeva O."/>
            <person name="Swithers K.S."/>
            <person name="Lapierre P."/>
            <person name="Fournier G.P."/>
            <person name="Bickhart D.M."/>
            <person name="DeBoy R.T."/>
            <person name="Nelson K.E."/>
            <person name="Nesbo C.L."/>
            <person name="Doolittle W.F."/>
            <person name="Gogarten J.P."/>
            <person name="Noll K.M."/>
        </authorList>
    </citation>
    <scope>NUCLEOTIDE SEQUENCE [LARGE SCALE GENOMIC DNA]</scope>
    <source>
        <strain evidence="4">ATCC BAA-301 / DSM 14385 / NBRC 107922 / TMO</strain>
    </source>
</reference>
<feature type="transmembrane region" description="Helical" evidence="1">
    <location>
        <begin position="12"/>
        <end position="31"/>
    </location>
</feature>
<feature type="domain" description="PrcB C-terminal" evidence="2">
    <location>
        <begin position="169"/>
        <end position="225"/>
    </location>
</feature>
<name>A8F682_PSELT</name>
<dbReference type="InterPro" id="IPR025748">
    <property type="entry name" value="PrcB_C_dom"/>
</dbReference>
<dbReference type="Pfam" id="PF14343">
    <property type="entry name" value="PrcB_C"/>
    <property type="match status" value="1"/>
</dbReference>
<dbReference type="Proteomes" id="UP000002016">
    <property type="component" value="Chromosome"/>
</dbReference>
<keyword evidence="4" id="KW-1185">Reference proteome</keyword>
<keyword evidence="1" id="KW-0812">Transmembrane</keyword>
<dbReference type="STRING" id="416591.Tlet_1101"/>
<dbReference type="AlphaFoldDB" id="A8F682"/>
<sequence length="254" mass="28529">MNCEAVRMRILSSIFLLIGVLAMSNFIYYVPVNFTFPDEFYERVGSRTANFQYIVLSKSNCFAIILKGWLFQPAEVVQPKSFIVEVTTEDGFYQIKIPPVRKGIYLNLPEHLFVLPENTKKVSVNSIEIPLFSLEYSVEETRGRDTPGIEILNSSFEPSSVFDYGEQIFVKVSAGRKNTGGYRVSVDSLNIEGRTIKISAHVESPSPNTPVIQVITYPAALIKIDGPLDAGEYKVICTLSDSQNVQFEVEFTVE</sequence>
<dbReference type="KEGG" id="tle:Tlet_1101"/>
<evidence type="ECO:0000259" key="2">
    <source>
        <dbReference type="Pfam" id="PF14343"/>
    </source>
</evidence>
<keyword evidence="1" id="KW-1133">Transmembrane helix</keyword>
<gene>
    <name evidence="3" type="ordered locus">Tlet_1101</name>
</gene>
<keyword evidence="1" id="KW-0472">Membrane</keyword>